<feature type="region of interest" description="Disordered" evidence="1">
    <location>
        <begin position="1"/>
        <end position="43"/>
    </location>
</feature>
<feature type="non-terminal residue" evidence="2">
    <location>
        <position position="1"/>
    </location>
</feature>
<accession>A0A392QZF1</accession>
<organism evidence="2 3">
    <name type="scientific">Trifolium medium</name>
    <dbReference type="NCBI Taxonomy" id="97028"/>
    <lineage>
        <taxon>Eukaryota</taxon>
        <taxon>Viridiplantae</taxon>
        <taxon>Streptophyta</taxon>
        <taxon>Embryophyta</taxon>
        <taxon>Tracheophyta</taxon>
        <taxon>Spermatophyta</taxon>
        <taxon>Magnoliopsida</taxon>
        <taxon>eudicotyledons</taxon>
        <taxon>Gunneridae</taxon>
        <taxon>Pentapetalae</taxon>
        <taxon>rosids</taxon>
        <taxon>fabids</taxon>
        <taxon>Fabales</taxon>
        <taxon>Fabaceae</taxon>
        <taxon>Papilionoideae</taxon>
        <taxon>50 kb inversion clade</taxon>
        <taxon>NPAAA clade</taxon>
        <taxon>Hologalegina</taxon>
        <taxon>IRL clade</taxon>
        <taxon>Trifolieae</taxon>
        <taxon>Trifolium</taxon>
    </lineage>
</organism>
<name>A0A392QZF1_9FABA</name>
<evidence type="ECO:0000256" key="1">
    <source>
        <dbReference type="SAM" id="MobiDB-lite"/>
    </source>
</evidence>
<evidence type="ECO:0000313" key="2">
    <source>
        <dbReference type="EMBL" id="MCI29359.1"/>
    </source>
</evidence>
<sequence>EENSVGDGCDGESVVGWCDGKSEGSSGEGQPIGYCSQDNSELVPDTPAIVTDETEGLKGTEEGFGRVGEVENLNNRPDDERNNTVVIALTVVEEDGDVLNQEKGVDLLSAVCEKGKKVDDDELGVNEGIDMRPLALCTSNSSGPDVLVDHDLGL</sequence>
<dbReference type="AlphaFoldDB" id="A0A392QZF1"/>
<comment type="caution">
    <text evidence="2">The sequence shown here is derived from an EMBL/GenBank/DDBJ whole genome shotgun (WGS) entry which is preliminary data.</text>
</comment>
<reference evidence="2 3" key="1">
    <citation type="journal article" date="2018" name="Front. Plant Sci.">
        <title>Red Clover (Trifolium pratense) and Zigzag Clover (T. medium) - A Picture of Genomic Similarities and Differences.</title>
        <authorList>
            <person name="Dluhosova J."/>
            <person name="Istvanek J."/>
            <person name="Nedelnik J."/>
            <person name="Repkova J."/>
        </authorList>
    </citation>
    <scope>NUCLEOTIDE SEQUENCE [LARGE SCALE GENOMIC DNA]</scope>
    <source>
        <strain evidence="3">cv. 10/8</strain>
        <tissue evidence="2">Leaf</tissue>
    </source>
</reference>
<feature type="non-terminal residue" evidence="2">
    <location>
        <position position="154"/>
    </location>
</feature>
<protein>
    <submittedName>
        <fullName evidence="2">Uncharacterized protein</fullName>
    </submittedName>
</protein>
<evidence type="ECO:0000313" key="3">
    <source>
        <dbReference type="Proteomes" id="UP000265520"/>
    </source>
</evidence>
<proteinExistence type="predicted"/>
<keyword evidence="3" id="KW-1185">Reference proteome</keyword>
<dbReference type="EMBL" id="LXQA010171999">
    <property type="protein sequence ID" value="MCI29359.1"/>
    <property type="molecule type" value="Genomic_DNA"/>
</dbReference>
<dbReference type="Proteomes" id="UP000265520">
    <property type="component" value="Unassembled WGS sequence"/>
</dbReference>